<organism evidence="1 2">
    <name type="scientific">Comamonas sediminis</name>
    <dbReference type="NCBI Taxonomy" id="1783360"/>
    <lineage>
        <taxon>Bacteria</taxon>
        <taxon>Pseudomonadati</taxon>
        <taxon>Pseudomonadota</taxon>
        <taxon>Betaproteobacteria</taxon>
        <taxon>Burkholderiales</taxon>
        <taxon>Comamonadaceae</taxon>
        <taxon>Comamonas</taxon>
    </lineage>
</organism>
<dbReference type="InterPro" id="IPR014507">
    <property type="entry name" value="Baseplate_assembly_J_pred"/>
</dbReference>
<comment type="caution">
    <text evidence="1">The sequence shown here is derived from an EMBL/GenBank/DDBJ whole genome shotgun (WGS) entry which is preliminary data.</text>
</comment>
<sequence length="282" mass="30389">MTATTLPPPAAVETLSFEGIYTAARSTFADLQRPNQPDIDAVLQLESEPAAKLLQAHSYREMLIRARLNDSVRAHFQPTANGTDLDWIAQDFGVTRQDGETDSRLRDRIAKRIASLAGQGTREHYEYTALSASNQVRQAQATSPVAGKVMVMLWVWDQTQAQAVRELVNTAINAENARMLGVAVAVAVAVPKPINITAAITRRRTAPANLLAMLQQRLVDGFAAMATMSEGVARSYITALLQVDGVHAVEFPDSDQPAANTAISVGQYPALGAVQLIDDGVV</sequence>
<dbReference type="Proteomes" id="UP001562178">
    <property type="component" value="Unassembled WGS sequence"/>
</dbReference>
<dbReference type="PIRSF" id="PIRSF020481">
    <property type="entry name" value="BAP"/>
    <property type="match status" value="1"/>
</dbReference>
<protein>
    <submittedName>
        <fullName evidence="1">Baseplate J/gp47 family protein</fullName>
    </submittedName>
</protein>
<accession>A0ABV4B4N1</accession>
<keyword evidence="2" id="KW-1185">Reference proteome</keyword>
<evidence type="ECO:0000313" key="2">
    <source>
        <dbReference type="Proteomes" id="UP001562178"/>
    </source>
</evidence>
<name>A0ABV4B4N1_9BURK</name>
<reference evidence="1 2" key="1">
    <citation type="journal article" date="2016" name="Int. J. Syst. Evol. Microbiol.">
        <title>Description of Comamonas sediminis sp. nov., isolated from lagoon sediments.</title>
        <authorList>
            <person name="Subhash Y."/>
            <person name="Bang J.J."/>
            <person name="You T.H."/>
            <person name="Lee S.S."/>
        </authorList>
    </citation>
    <scope>NUCLEOTIDE SEQUENCE [LARGE SCALE GENOMIC DNA]</scope>
    <source>
        <strain evidence="1 2">JCM 31169</strain>
    </source>
</reference>
<proteinExistence type="predicted"/>
<dbReference type="EMBL" id="JBGBDC010000006">
    <property type="protein sequence ID" value="MEY2252464.1"/>
    <property type="molecule type" value="Genomic_DNA"/>
</dbReference>
<dbReference type="RefSeq" id="WP_369460495.1">
    <property type="nucleotide sequence ID" value="NZ_JBGBDC010000006.1"/>
</dbReference>
<gene>
    <name evidence="1" type="ORF">AB7A72_15710</name>
</gene>
<evidence type="ECO:0000313" key="1">
    <source>
        <dbReference type="EMBL" id="MEY2252464.1"/>
    </source>
</evidence>